<dbReference type="SUPFAM" id="SSF56112">
    <property type="entry name" value="Protein kinase-like (PK-like)"/>
    <property type="match status" value="1"/>
</dbReference>
<dbReference type="PANTHER" id="PTHR39179">
    <property type="entry name" value="SPORE COAT PROTEIN I"/>
    <property type="match status" value="1"/>
</dbReference>
<dbReference type="NCBIfam" id="TIGR02906">
    <property type="entry name" value="spore_CotS"/>
    <property type="match status" value="1"/>
</dbReference>
<keyword evidence="1" id="KW-0946">Virion</keyword>
<gene>
    <name evidence="1" type="ORF">SAMN05443428_107104</name>
</gene>
<dbReference type="STRING" id="1147123.SAMN05443428_107104"/>
<dbReference type="AlphaFoldDB" id="A0A1T4XAU3"/>
<dbReference type="InterPro" id="IPR011009">
    <property type="entry name" value="Kinase-like_dom_sf"/>
</dbReference>
<dbReference type="InterPro" id="IPR047175">
    <property type="entry name" value="CotS-like"/>
</dbReference>
<organism evidence="1 2">
    <name type="scientific">Caloramator quimbayensis</name>
    <dbReference type="NCBI Taxonomy" id="1147123"/>
    <lineage>
        <taxon>Bacteria</taxon>
        <taxon>Bacillati</taxon>
        <taxon>Bacillota</taxon>
        <taxon>Clostridia</taxon>
        <taxon>Eubacteriales</taxon>
        <taxon>Clostridiaceae</taxon>
        <taxon>Caloramator</taxon>
    </lineage>
</organism>
<dbReference type="Gene3D" id="3.30.200.20">
    <property type="entry name" value="Phosphorylase Kinase, domain 1"/>
    <property type="match status" value="1"/>
</dbReference>
<keyword evidence="1" id="KW-0167">Capsid protein</keyword>
<evidence type="ECO:0000313" key="2">
    <source>
        <dbReference type="Proteomes" id="UP000190105"/>
    </source>
</evidence>
<protein>
    <submittedName>
        <fullName evidence="1">Spore coat protein, CotS family</fullName>
    </submittedName>
</protein>
<dbReference type="Gene3D" id="3.90.1200.10">
    <property type="match status" value="1"/>
</dbReference>
<dbReference type="InterPro" id="IPR014255">
    <property type="entry name" value="Spore_coat_CotS"/>
</dbReference>
<keyword evidence="2" id="KW-1185">Reference proteome</keyword>
<sequence length="360" mass="43723">MSSNLNEEIKKISIGEKEFRKITNILKYYSIEPEHIEKLRCVYKIKYNNKNYCLKKIRKGNKKILKSLYLIEYLKKNGFINIASYISVREGLEYIKTKNSIYYMTEWIEGRECNLYDLEELKRASSLLADFHIKSKGFYSKEAKLENTIKNWSLELRKVKHDILRFKKSIESKRVKTIFDIEYSDGINTVLEFLDLSIEMIDKSNYNDLMKKAKIERCICHDSFYYKNIIVDDSLKMYLINFDSVVYDIHVYDLAKFIRRILYKRIYSWDFNVAKELISSYTQINKLSKEELKVLLSLIIFPQKFWKLGKKRYYKNKKWDEEKYIKKLTRILQYMDNQKEFIKRYTDFYEIDKKMDDNEN</sequence>
<reference evidence="2" key="1">
    <citation type="submission" date="2017-02" db="EMBL/GenBank/DDBJ databases">
        <authorList>
            <person name="Varghese N."/>
            <person name="Submissions S."/>
        </authorList>
    </citation>
    <scope>NUCLEOTIDE SEQUENCE [LARGE SCALE GENOMIC DNA]</scope>
    <source>
        <strain evidence="2">USBA 833</strain>
    </source>
</reference>
<dbReference type="EMBL" id="FUYH01000007">
    <property type="protein sequence ID" value="SKA86557.1"/>
    <property type="molecule type" value="Genomic_DNA"/>
</dbReference>
<accession>A0A1T4XAU3</accession>
<dbReference type="GO" id="GO:0042601">
    <property type="term" value="C:endospore-forming forespore"/>
    <property type="evidence" value="ECO:0007669"/>
    <property type="project" value="TreeGrafter"/>
</dbReference>
<evidence type="ECO:0000313" key="1">
    <source>
        <dbReference type="EMBL" id="SKA86557.1"/>
    </source>
</evidence>
<dbReference type="Proteomes" id="UP000190105">
    <property type="component" value="Unassembled WGS sequence"/>
</dbReference>
<dbReference type="RefSeq" id="WP_179122211.1">
    <property type="nucleotide sequence ID" value="NZ_FUYH01000007.1"/>
</dbReference>
<dbReference type="PANTHER" id="PTHR39179:SF1">
    <property type="entry name" value="SPORE COAT PROTEIN I"/>
    <property type="match status" value="1"/>
</dbReference>
<proteinExistence type="predicted"/>
<name>A0A1T4XAU3_9CLOT</name>